<dbReference type="Proteomes" id="UP001163152">
    <property type="component" value="Chromosome"/>
</dbReference>
<name>A0A9E8ZA54_9CYAN</name>
<dbReference type="RefSeq" id="WP_268607503.1">
    <property type="nucleotide sequence ID" value="NZ_CP113797.1"/>
</dbReference>
<dbReference type="AlphaFoldDB" id="A0A9E8ZA54"/>
<gene>
    <name evidence="3" type="ORF">OXH18_12970</name>
</gene>
<organism evidence="3 4">
    <name type="scientific">Thermocoleostomius sinensis A174</name>
    <dbReference type="NCBI Taxonomy" id="2016057"/>
    <lineage>
        <taxon>Bacteria</taxon>
        <taxon>Bacillati</taxon>
        <taxon>Cyanobacteriota</taxon>
        <taxon>Cyanophyceae</taxon>
        <taxon>Oculatellales</taxon>
        <taxon>Oculatellaceae</taxon>
        <taxon>Thermocoleostomius</taxon>
    </lineage>
</organism>
<proteinExistence type="predicted"/>
<evidence type="ECO:0000313" key="4">
    <source>
        <dbReference type="Proteomes" id="UP001163152"/>
    </source>
</evidence>
<dbReference type="KEGG" id="tsin:OXH18_12970"/>
<evidence type="ECO:0000313" key="3">
    <source>
        <dbReference type="EMBL" id="WAL58107.1"/>
    </source>
</evidence>
<dbReference type="GO" id="GO:0000160">
    <property type="term" value="P:phosphorelay signal transduction system"/>
    <property type="evidence" value="ECO:0007669"/>
    <property type="project" value="InterPro"/>
</dbReference>
<evidence type="ECO:0000256" key="1">
    <source>
        <dbReference type="PROSITE-ProRule" id="PRU00169"/>
    </source>
</evidence>
<feature type="domain" description="Response regulatory" evidence="2">
    <location>
        <begin position="7"/>
        <end position="123"/>
    </location>
</feature>
<keyword evidence="4" id="KW-1185">Reference proteome</keyword>
<reference evidence="3" key="1">
    <citation type="submission" date="2022-12" db="EMBL/GenBank/DDBJ databases">
        <title>Polyphasic identification of a Novel Hot-Spring Cyanobacterium Ocullathermofonsia sinensis gen nov. sp. nov. and Genomic Insights on its Adaptations to the Thermal Habitat.</title>
        <authorList>
            <person name="Daroch M."/>
            <person name="Tang J."/>
            <person name="Jiang Y."/>
        </authorList>
    </citation>
    <scope>NUCLEOTIDE SEQUENCE</scope>
    <source>
        <strain evidence="3">PKUAC-SCTA174</strain>
    </source>
</reference>
<sequence length="135" mass="15030">MNRLSSYVLVLDQDSRNLQSLGSLLTQLQCPVVIARSFDQALEEASQTPPYLIILSGGQQNWTKALVQKLRNVSNSSDCVTIVALTDFQVSNWLSQEENPDLDGFLVNPLNSDILVSLVQSAWVRQTYCSPQSTR</sequence>
<dbReference type="Gene3D" id="3.40.50.2300">
    <property type="match status" value="1"/>
</dbReference>
<dbReference type="InterPro" id="IPR001789">
    <property type="entry name" value="Sig_transdc_resp-reg_receiver"/>
</dbReference>
<dbReference type="InterPro" id="IPR011006">
    <property type="entry name" value="CheY-like_superfamily"/>
</dbReference>
<protein>
    <recommendedName>
        <fullName evidence="2">Response regulatory domain-containing protein</fullName>
    </recommendedName>
</protein>
<dbReference type="SUPFAM" id="SSF52172">
    <property type="entry name" value="CheY-like"/>
    <property type="match status" value="1"/>
</dbReference>
<comment type="caution">
    <text evidence="1">Lacks conserved residue(s) required for the propagation of feature annotation.</text>
</comment>
<dbReference type="EMBL" id="CP113797">
    <property type="protein sequence ID" value="WAL58107.1"/>
    <property type="molecule type" value="Genomic_DNA"/>
</dbReference>
<accession>A0A9E8ZA54</accession>
<dbReference type="PROSITE" id="PS50110">
    <property type="entry name" value="RESPONSE_REGULATORY"/>
    <property type="match status" value="1"/>
</dbReference>
<evidence type="ECO:0000259" key="2">
    <source>
        <dbReference type="PROSITE" id="PS50110"/>
    </source>
</evidence>